<dbReference type="InterPro" id="IPR037171">
    <property type="entry name" value="NagB/RpiA_transferase-like"/>
</dbReference>
<feature type="domain" description="Acetyl-CoA hydrolase/transferase N-terminal" evidence="3">
    <location>
        <begin position="129"/>
        <end position="186"/>
    </location>
</feature>
<keyword evidence="5" id="KW-0378">Hydrolase</keyword>
<dbReference type="GO" id="GO:0006083">
    <property type="term" value="P:acetate metabolic process"/>
    <property type="evidence" value="ECO:0007669"/>
    <property type="project" value="InterPro"/>
</dbReference>
<dbReference type="Gene3D" id="3.30.750.70">
    <property type="entry name" value="4-hydroxybutyrate coenzyme like domains"/>
    <property type="match status" value="1"/>
</dbReference>
<dbReference type="GO" id="GO:0016787">
    <property type="term" value="F:hydrolase activity"/>
    <property type="evidence" value="ECO:0007669"/>
    <property type="project" value="UniProtKB-KW"/>
</dbReference>
<evidence type="ECO:0000259" key="4">
    <source>
        <dbReference type="Pfam" id="PF13336"/>
    </source>
</evidence>
<evidence type="ECO:0000256" key="2">
    <source>
        <dbReference type="ARBA" id="ARBA00022679"/>
    </source>
</evidence>
<organism evidence="5 6">
    <name type="scientific">Geotoga petraea</name>
    <dbReference type="NCBI Taxonomy" id="28234"/>
    <lineage>
        <taxon>Bacteria</taxon>
        <taxon>Thermotogati</taxon>
        <taxon>Thermotogota</taxon>
        <taxon>Thermotogae</taxon>
        <taxon>Petrotogales</taxon>
        <taxon>Petrotogaceae</taxon>
        <taxon>Geotoga</taxon>
    </lineage>
</organism>
<evidence type="ECO:0000313" key="6">
    <source>
        <dbReference type="Proteomes" id="UP000199322"/>
    </source>
</evidence>
<dbReference type="Gene3D" id="3.40.1080.10">
    <property type="entry name" value="Glutaconate Coenzyme A-transferase"/>
    <property type="match status" value="1"/>
</dbReference>
<dbReference type="SUPFAM" id="SSF100950">
    <property type="entry name" value="NagB/RpiA/CoA transferase-like"/>
    <property type="match status" value="2"/>
</dbReference>
<dbReference type="AlphaFoldDB" id="A0A1G6JRA0"/>
<evidence type="ECO:0000313" key="5">
    <source>
        <dbReference type="EMBL" id="SDC21181.1"/>
    </source>
</evidence>
<dbReference type="InterPro" id="IPR026888">
    <property type="entry name" value="AcetylCoA_hyd_C"/>
</dbReference>
<dbReference type="STRING" id="28234.SAMN04488588_0606"/>
<evidence type="ECO:0000256" key="1">
    <source>
        <dbReference type="ARBA" id="ARBA00009632"/>
    </source>
</evidence>
<dbReference type="Proteomes" id="UP000199322">
    <property type="component" value="Unassembled WGS sequence"/>
</dbReference>
<keyword evidence="6" id="KW-1185">Reference proteome</keyword>
<dbReference type="PANTHER" id="PTHR21432">
    <property type="entry name" value="ACETYL-COA HYDROLASE-RELATED"/>
    <property type="match status" value="1"/>
</dbReference>
<proteinExistence type="inferred from homology"/>
<dbReference type="InterPro" id="IPR038460">
    <property type="entry name" value="AcetylCoA_hyd_C_sf"/>
</dbReference>
<keyword evidence="2" id="KW-0808">Transferase</keyword>
<dbReference type="Pfam" id="PF13336">
    <property type="entry name" value="AcetylCoA_hyd_C"/>
    <property type="match status" value="1"/>
</dbReference>
<dbReference type="InterPro" id="IPR046433">
    <property type="entry name" value="ActCoA_hydro"/>
</dbReference>
<dbReference type="PANTHER" id="PTHR21432:SF20">
    <property type="entry name" value="ACETYL-COA HYDROLASE"/>
    <property type="match status" value="1"/>
</dbReference>
<dbReference type="EMBL" id="FMYV01000002">
    <property type="protein sequence ID" value="SDC21181.1"/>
    <property type="molecule type" value="Genomic_DNA"/>
</dbReference>
<comment type="similarity">
    <text evidence="1">Belongs to the acetyl-CoA hydrolase/transferase family.</text>
</comment>
<dbReference type="RefSeq" id="WP_091402689.1">
    <property type="nucleotide sequence ID" value="NZ_FMYV01000002.1"/>
</dbReference>
<evidence type="ECO:0000259" key="3">
    <source>
        <dbReference type="Pfam" id="PF02550"/>
    </source>
</evidence>
<name>A0A1G6JRA0_9BACT</name>
<dbReference type="GO" id="GO:0008775">
    <property type="term" value="F:acetate CoA-transferase activity"/>
    <property type="evidence" value="ECO:0007669"/>
    <property type="project" value="InterPro"/>
</dbReference>
<sequence length="438" mass="48806">MWKNVYNEKLESIEEAILSLPKTVTVVVGLAASEAQGFLSNVHKYKDHFDSLRVLTCLDMKEYPFFENKEYEGKMVNHSWFFSPPTRKARENGLKTVDYIPNNLHMAGTDKLVAEKNEGRTLVFWGTVSPMHEDNGFFSLGISNVYEMEVFEQADRVILEVNDQMPFLHGETGIHINQADAVVENSWEVPTLPAVEPTETEETIAQYIADLVEDGSTIQIGIGGIPNAVAKLLDNKKDLGVHTEMFTESMIDLFECGAINNTKKTLWRGKSVCAFALGSKRMYKWLNDNPGVWFMKGHYVNDPYVIAQNDNMISINTAISVDLQGQVVSEAIGARQFSGTGGQLDTHRGAIKSKNGKGIIALRSTAKNGKISTITVAHPKGATISVPRHDVDYVVTEFGVAHLRGKSLSERVKLLISIAHPNYREQLKREAKEIGYIL</sequence>
<protein>
    <submittedName>
        <fullName evidence="5">Acyl-CoA hydrolase</fullName>
    </submittedName>
</protein>
<reference evidence="5 6" key="1">
    <citation type="submission" date="2016-10" db="EMBL/GenBank/DDBJ databases">
        <authorList>
            <person name="de Groot N.N."/>
        </authorList>
    </citation>
    <scope>NUCLEOTIDE SEQUENCE [LARGE SCALE GENOMIC DNA]</scope>
    <source>
        <strain evidence="5 6">WG14</strain>
    </source>
</reference>
<accession>A0A1G6JRA0</accession>
<dbReference type="InterPro" id="IPR003702">
    <property type="entry name" value="ActCoA_hydro_N"/>
</dbReference>
<dbReference type="Pfam" id="PF02550">
    <property type="entry name" value="AcetylCoA_hydro"/>
    <property type="match status" value="1"/>
</dbReference>
<gene>
    <name evidence="5" type="ORF">SAMN04488588_0606</name>
</gene>
<feature type="domain" description="Acetyl-CoA hydrolase/transferase C-terminal" evidence="4">
    <location>
        <begin position="278"/>
        <end position="431"/>
    </location>
</feature>
<dbReference type="Gene3D" id="3.40.1080.20">
    <property type="entry name" value="Acetyl-CoA hydrolase/transferase C-terminal domain"/>
    <property type="match status" value="1"/>
</dbReference>